<organism evidence="1 2">
    <name type="scientific">Blastochloris tepida</name>
    <dbReference type="NCBI Taxonomy" id="2233851"/>
    <lineage>
        <taxon>Bacteria</taxon>
        <taxon>Pseudomonadati</taxon>
        <taxon>Pseudomonadota</taxon>
        <taxon>Alphaproteobacteria</taxon>
        <taxon>Hyphomicrobiales</taxon>
        <taxon>Blastochloridaceae</taxon>
        <taxon>Blastochloris</taxon>
    </lineage>
</organism>
<dbReference type="KEGG" id="blag:BLTE_08120"/>
<keyword evidence="2" id="KW-1185">Reference proteome</keyword>
<name>A0A348FXU4_9HYPH</name>
<dbReference type="RefSeq" id="WP_126397846.1">
    <property type="nucleotide sequence ID" value="NZ_AP018907.1"/>
</dbReference>
<protein>
    <submittedName>
        <fullName evidence="1">Uncharacterized protein</fullName>
    </submittedName>
</protein>
<sequence>MGMPRSDGPRSVDHPNPRSAFAFLAAGFARLNREETPAHWFPPVEPTAGMSAYERGYWQRYRSVLEQMTDVFHREAIRELLAAGVPPGCFEEPMSPGTAAAVERRVIEIRAAWLNSEATVPQPPQDSQNSLRWLHQRVIGATCLFSRGETENAQCVAAQALLNAGVRQPTESNLQRKGPSDGLSRDAVRRALRAYRIHLFALGNPDLVGATLIADVYRVRALHQLYRITRRERRDLDRVTGCDLVDVLDAERDLPARVAEILGPCASEKVSASLVQLGLLQTWRRCAEDARKSAIAAHT</sequence>
<gene>
    <name evidence="1" type="ORF">BLTE_08120</name>
</gene>
<accession>A0A348FXU4</accession>
<proteinExistence type="predicted"/>
<dbReference type="Proteomes" id="UP000266934">
    <property type="component" value="Chromosome"/>
</dbReference>
<evidence type="ECO:0000313" key="1">
    <source>
        <dbReference type="EMBL" id="BBF92127.1"/>
    </source>
</evidence>
<evidence type="ECO:0000313" key="2">
    <source>
        <dbReference type="Proteomes" id="UP000266934"/>
    </source>
</evidence>
<dbReference type="AlphaFoldDB" id="A0A348FXU4"/>
<reference evidence="1 2" key="1">
    <citation type="submission" date="2018-08" db="EMBL/GenBank/DDBJ databases">
        <title>Complete genome sequencing of Blastochloris tepida GI.</title>
        <authorList>
            <person name="Tsukatani Y."/>
            <person name="Mori H."/>
        </authorList>
    </citation>
    <scope>NUCLEOTIDE SEQUENCE [LARGE SCALE GENOMIC DNA]</scope>
    <source>
        <strain evidence="1 2">GI</strain>
    </source>
</reference>
<dbReference type="EMBL" id="AP018907">
    <property type="protein sequence ID" value="BBF92127.1"/>
    <property type="molecule type" value="Genomic_DNA"/>
</dbReference>